<dbReference type="Pfam" id="PF02720">
    <property type="entry name" value="DUF222"/>
    <property type="match status" value="1"/>
</dbReference>
<evidence type="ECO:0000313" key="3">
    <source>
        <dbReference type="Proteomes" id="UP000198802"/>
    </source>
</evidence>
<dbReference type="EMBL" id="FAOZ01000003">
    <property type="protein sequence ID" value="CUU54670.1"/>
    <property type="molecule type" value="Genomic_DNA"/>
</dbReference>
<proteinExistence type="predicted"/>
<reference evidence="3" key="1">
    <citation type="submission" date="2015-11" db="EMBL/GenBank/DDBJ databases">
        <authorList>
            <person name="Varghese N."/>
        </authorList>
    </citation>
    <scope>NUCLEOTIDE SEQUENCE [LARGE SCALE GENOMIC DNA]</scope>
    <source>
        <strain evidence="3">DSM 45899</strain>
    </source>
</reference>
<dbReference type="CDD" id="cd00085">
    <property type="entry name" value="HNHc"/>
    <property type="match status" value="1"/>
</dbReference>
<dbReference type="Gene3D" id="1.10.30.50">
    <property type="match status" value="1"/>
</dbReference>
<dbReference type="InterPro" id="IPR003870">
    <property type="entry name" value="DUF222"/>
</dbReference>
<dbReference type="InterPro" id="IPR003615">
    <property type="entry name" value="HNH_nuc"/>
</dbReference>
<dbReference type="AlphaFoldDB" id="A0A0S4QHF0"/>
<organism evidence="2 3">
    <name type="scientific">Parafrankia irregularis</name>
    <dbReference type="NCBI Taxonomy" id="795642"/>
    <lineage>
        <taxon>Bacteria</taxon>
        <taxon>Bacillati</taxon>
        <taxon>Actinomycetota</taxon>
        <taxon>Actinomycetes</taxon>
        <taxon>Frankiales</taxon>
        <taxon>Frankiaceae</taxon>
        <taxon>Parafrankia</taxon>
    </lineage>
</organism>
<feature type="domain" description="DUF222" evidence="1">
    <location>
        <begin position="75"/>
        <end position="327"/>
    </location>
</feature>
<name>A0A0S4QHF0_9ACTN</name>
<gene>
    <name evidence="2" type="ORF">Ga0074812_103160</name>
</gene>
<evidence type="ECO:0000313" key="2">
    <source>
        <dbReference type="EMBL" id="CUU54670.1"/>
    </source>
</evidence>
<keyword evidence="3" id="KW-1185">Reference proteome</keyword>
<protein>
    <recommendedName>
        <fullName evidence="1">DUF222 domain-containing protein</fullName>
    </recommendedName>
</protein>
<evidence type="ECO:0000259" key="1">
    <source>
        <dbReference type="Pfam" id="PF02720"/>
    </source>
</evidence>
<sequence length="417" mass="45352">MPAPTRSVEASDASRVRDAAAAFDDQVRDLLYRIGVRAAALAAAHAGMLRLLAEFAGLRPSTEADPLFSFDMFAPEELAGVLRVSATTAGGQMGFAFSAVRRLPRAMQALEGGVLDLQRLRSLETAVSPLTDEQTSQVEEQVLAGGPRRNRGAFGAACRRAVLNVDPGGAAERAAERRKGRHVRLYPGDDATSTLSALLPAEDAAACDNQLNQIADEIIRTRDADDQRTRDQIRADTLVDRITGRTPLRPLPCDVQVIVPITALLGLGEEPGEIPGFGPIPADIARDLAMRPTSTWRRMLVDPLGALIEVADRRHPSPAQVRHVRARNRTCVHPGCTRRATRTDTDHTTPYAAGGPTIVVNLGPLCLKHHRLRHHPDRPWIVRQPRPGTFTWTSPLGTRFTVHPHDYITGEEHLPAG</sequence>
<accession>A0A0S4QHF0</accession>
<dbReference type="Proteomes" id="UP000198802">
    <property type="component" value="Unassembled WGS sequence"/>
</dbReference>